<evidence type="ECO:0000256" key="1">
    <source>
        <dbReference type="ARBA" id="ARBA00006484"/>
    </source>
</evidence>
<keyword evidence="3" id="KW-0560">Oxidoreductase</keyword>
<dbReference type="RefSeq" id="XP_066715929.1">
    <property type="nucleotide sequence ID" value="XM_066858987.1"/>
</dbReference>
<evidence type="ECO:0000313" key="4">
    <source>
        <dbReference type="EMBL" id="KAK8064940.1"/>
    </source>
</evidence>
<dbReference type="PANTHER" id="PTHR43008">
    <property type="entry name" value="BENZIL REDUCTASE"/>
    <property type="match status" value="1"/>
</dbReference>
<dbReference type="EMBL" id="JAQQWL010000007">
    <property type="protein sequence ID" value="KAK8064940.1"/>
    <property type="molecule type" value="Genomic_DNA"/>
</dbReference>
<dbReference type="Proteomes" id="UP001480595">
    <property type="component" value="Unassembled WGS sequence"/>
</dbReference>
<protein>
    <submittedName>
        <fullName evidence="4">Uncharacterized protein</fullName>
    </submittedName>
</protein>
<dbReference type="Pfam" id="PF13561">
    <property type="entry name" value="adh_short_C2"/>
    <property type="match status" value="1"/>
</dbReference>
<reference evidence="4 5" key="1">
    <citation type="submission" date="2023-01" db="EMBL/GenBank/DDBJ databases">
        <title>Analysis of 21 Apiospora genomes using comparative genomics revels a genus with tremendous synthesis potential of carbohydrate active enzymes and secondary metabolites.</title>
        <authorList>
            <person name="Sorensen T."/>
        </authorList>
    </citation>
    <scope>NUCLEOTIDE SEQUENCE [LARGE SCALE GENOMIC DNA]</scope>
    <source>
        <strain evidence="4 5">CBS 135458</strain>
    </source>
</reference>
<keyword evidence="2" id="KW-0521">NADP</keyword>
<dbReference type="PANTHER" id="PTHR43008:SF4">
    <property type="entry name" value="CHAIN DEHYDROGENASE, PUTATIVE (AFU_ORTHOLOGUE AFUA_4G08710)-RELATED"/>
    <property type="match status" value="1"/>
</dbReference>
<comment type="caution">
    <text evidence="4">The sequence shown here is derived from an EMBL/GenBank/DDBJ whole genome shotgun (WGS) entry which is preliminary data.</text>
</comment>
<comment type="similarity">
    <text evidence="1">Belongs to the short-chain dehydrogenases/reductases (SDR) family.</text>
</comment>
<dbReference type="InterPro" id="IPR002347">
    <property type="entry name" value="SDR_fam"/>
</dbReference>
<dbReference type="GeneID" id="92092050"/>
<sequence length="336" mass="36238">MSGVVPRLYRHAFPAGRLSCVSAVRTLVSRLMPSVSTASLTRNMAVATQFPRTFHSTPTTQTVDPIKHSPKALLPEFSLKDKVIIVSGGAQGLGLVQTEALLEAGAKVHVFDRQAPPPAGSKYDAVAKRAAGELETTLTYHQMDVRLGAGDINRVTQQIADEHGRLDGLIAAAGIQQETPALEYTAEDSDRMLGINVTGVLMTAQAVACQMVRLKQEGSLVFIASMSGTVANRGLICPVYNASKAGVIQLGRNLASEWGQHGIRVNTISPGYIVTDMVKKLFEKFPERKIEWPKQNMLGKLSKPEDYRGAAVFLLSDASRFMTGADLRIDGGHAAW</sequence>
<name>A0ABR1V3U0_9PEZI</name>
<accession>A0ABR1V3U0</accession>
<evidence type="ECO:0000256" key="3">
    <source>
        <dbReference type="ARBA" id="ARBA00023002"/>
    </source>
</evidence>
<gene>
    <name evidence="4" type="ORF">PG994_007578</name>
</gene>
<dbReference type="PRINTS" id="PR00081">
    <property type="entry name" value="GDHRDH"/>
</dbReference>
<keyword evidence="5" id="KW-1185">Reference proteome</keyword>
<dbReference type="Gene3D" id="3.40.50.720">
    <property type="entry name" value="NAD(P)-binding Rossmann-like Domain"/>
    <property type="match status" value="1"/>
</dbReference>
<dbReference type="SUPFAM" id="SSF51735">
    <property type="entry name" value="NAD(P)-binding Rossmann-fold domains"/>
    <property type="match status" value="1"/>
</dbReference>
<dbReference type="PROSITE" id="PS00061">
    <property type="entry name" value="ADH_SHORT"/>
    <property type="match status" value="1"/>
</dbReference>
<proteinExistence type="inferred from homology"/>
<organism evidence="4 5">
    <name type="scientific">Apiospora phragmitis</name>
    <dbReference type="NCBI Taxonomy" id="2905665"/>
    <lineage>
        <taxon>Eukaryota</taxon>
        <taxon>Fungi</taxon>
        <taxon>Dikarya</taxon>
        <taxon>Ascomycota</taxon>
        <taxon>Pezizomycotina</taxon>
        <taxon>Sordariomycetes</taxon>
        <taxon>Xylariomycetidae</taxon>
        <taxon>Amphisphaeriales</taxon>
        <taxon>Apiosporaceae</taxon>
        <taxon>Apiospora</taxon>
    </lineage>
</organism>
<dbReference type="InterPro" id="IPR036291">
    <property type="entry name" value="NAD(P)-bd_dom_sf"/>
</dbReference>
<dbReference type="InterPro" id="IPR020904">
    <property type="entry name" value="Sc_DH/Rdtase_CS"/>
</dbReference>
<dbReference type="PRINTS" id="PR00080">
    <property type="entry name" value="SDRFAMILY"/>
</dbReference>
<evidence type="ECO:0000313" key="5">
    <source>
        <dbReference type="Proteomes" id="UP001480595"/>
    </source>
</evidence>
<evidence type="ECO:0000256" key="2">
    <source>
        <dbReference type="ARBA" id="ARBA00022857"/>
    </source>
</evidence>